<name>A0A657LZH9_9HYPH</name>
<evidence type="ECO:0000313" key="3">
    <source>
        <dbReference type="Proteomes" id="UP000182661"/>
    </source>
</evidence>
<reference evidence="2 3" key="1">
    <citation type="submission" date="2016-02" db="EMBL/GenBank/DDBJ databases">
        <title>Genome sequencing of a beta-galactosidase producing bacteria Rhizobium sp. 59.</title>
        <authorList>
            <person name="Wang D."/>
            <person name="Kot W."/>
            <person name="Qin Y."/>
            <person name="Hansen L."/>
            <person name="Naqvi K."/>
            <person name="Rensing C."/>
        </authorList>
    </citation>
    <scope>NUCLEOTIDE SEQUENCE [LARGE SCALE GENOMIC DNA]</scope>
    <source>
        <strain evidence="2 3">59</strain>
    </source>
</reference>
<dbReference type="InterPro" id="IPR036930">
    <property type="entry name" value="WGR_dom_sf"/>
</dbReference>
<dbReference type="SUPFAM" id="SSF142921">
    <property type="entry name" value="WGR domain-like"/>
    <property type="match status" value="1"/>
</dbReference>
<evidence type="ECO:0000259" key="1">
    <source>
        <dbReference type="PROSITE" id="PS51977"/>
    </source>
</evidence>
<dbReference type="Proteomes" id="UP000182661">
    <property type="component" value="Unassembled WGS sequence"/>
</dbReference>
<dbReference type="EMBL" id="LSRP01000005">
    <property type="protein sequence ID" value="OJG00936.1"/>
    <property type="molecule type" value="Genomic_DNA"/>
</dbReference>
<organism evidence="2 3">
    <name type="scientific">Pararhizobium antarcticum</name>
    <dbReference type="NCBI Taxonomy" id="1798805"/>
    <lineage>
        <taxon>Bacteria</taxon>
        <taxon>Pseudomonadati</taxon>
        <taxon>Pseudomonadota</taxon>
        <taxon>Alphaproteobacteria</taxon>
        <taxon>Hyphomicrobiales</taxon>
        <taxon>Rhizobiaceae</taxon>
        <taxon>Rhizobium/Agrobacterium group</taxon>
        <taxon>Pararhizobium</taxon>
    </lineage>
</organism>
<dbReference type="InterPro" id="IPR049809">
    <property type="entry name" value="YehF/YfeS-like_WGR"/>
</dbReference>
<sequence>MIAQPYHLYVERTDFSKNMARYYAMEISMTLFGEACLTRSWGRIGKRGQSMRHHFGQEKEAVDLFLDLVRQKRARGYRPVACEGIKSRNRRHDIV</sequence>
<evidence type="ECO:0000313" key="2">
    <source>
        <dbReference type="EMBL" id="OJG00936.1"/>
    </source>
</evidence>
<dbReference type="InterPro" id="IPR008893">
    <property type="entry name" value="WGR_domain"/>
</dbReference>
<dbReference type="SMART" id="SM00773">
    <property type="entry name" value="WGR"/>
    <property type="match status" value="1"/>
</dbReference>
<proteinExistence type="predicted"/>
<comment type="caution">
    <text evidence="2">The sequence shown here is derived from an EMBL/GenBank/DDBJ whole genome shotgun (WGS) entry which is preliminary data.</text>
</comment>
<dbReference type="Pfam" id="PF05406">
    <property type="entry name" value="WGR"/>
    <property type="match status" value="1"/>
</dbReference>
<dbReference type="CDD" id="cd07996">
    <property type="entry name" value="WGR_MMR_like"/>
    <property type="match status" value="1"/>
</dbReference>
<dbReference type="Gene3D" id="2.20.140.10">
    <property type="entry name" value="WGR domain"/>
    <property type="match status" value="1"/>
</dbReference>
<dbReference type="OrthoDB" id="5801306at2"/>
<protein>
    <recommendedName>
        <fullName evidence="1">WGR domain-containing protein</fullName>
    </recommendedName>
</protein>
<dbReference type="PROSITE" id="PS51977">
    <property type="entry name" value="WGR"/>
    <property type="match status" value="1"/>
</dbReference>
<gene>
    <name evidence="2" type="ORF">AX760_25080</name>
</gene>
<dbReference type="AlphaFoldDB" id="A0A657LZH9"/>
<feature type="domain" description="WGR" evidence="1">
    <location>
        <begin position="5"/>
        <end position="91"/>
    </location>
</feature>
<keyword evidence="3" id="KW-1185">Reference proteome</keyword>
<accession>A0A657LZH9</accession>